<dbReference type="InterPro" id="IPR003594">
    <property type="entry name" value="HATPase_dom"/>
</dbReference>
<dbReference type="EC" id="2.7.13.3" evidence="3"/>
<evidence type="ECO:0000313" key="13">
    <source>
        <dbReference type="Proteomes" id="UP000587270"/>
    </source>
</evidence>
<dbReference type="OrthoDB" id="9813151at2"/>
<keyword evidence="8" id="KW-0472">Membrane</keyword>
<dbReference type="GO" id="GO:0016036">
    <property type="term" value="P:cellular response to phosphate starvation"/>
    <property type="evidence" value="ECO:0007669"/>
    <property type="project" value="TreeGrafter"/>
</dbReference>
<sequence>MLGGQGMIQRFRYKFIAISTAALLFVILTIVGSICTLTYYQSHQEIERVLTILVNNDGQIPRKGIRTTDNSQPQFSREGLHQYRYFAVLVDNKNQVTEVQDDHIATVTPQDARAMTDRLVRRKVHSGQLLYRGVNYAYKIRNKNGEKVIVFLDESLLMARTRSLMHTGLILGIIVLVLYTIVLTLYSRRAIRPIIEAEQRQKEFITNASHELKTPLTVISANNEMQEVINGENEWTTSTKQQVTRLTKLINNLVSLARMQEQPTLTMLPVNVSQIAGDVASSFKSVISTEQKQFNVQIDEGLVANADENTLRELLNILLDNANKYCDPQGEIDFTVSSSNHSKNIVITIANSYKDGKSLDAKKFFNRFYRVDESHTQGKKAGFGIGLSMAQYIVKQFKGKITAKYTNGKLAFIVTLKEVGK</sequence>
<evidence type="ECO:0000313" key="12">
    <source>
        <dbReference type="Proteomes" id="UP000189795"/>
    </source>
</evidence>
<evidence type="ECO:0000256" key="4">
    <source>
        <dbReference type="ARBA" id="ARBA00022553"/>
    </source>
</evidence>
<dbReference type="Proteomes" id="UP000189795">
    <property type="component" value="Unassembled WGS sequence"/>
</dbReference>
<comment type="subcellular location">
    <subcellularLocation>
        <location evidence="2">Membrane</location>
    </subcellularLocation>
</comment>
<gene>
    <name evidence="11" type="ORF">B5D07_00430</name>
    <name evidence="10" type="ORF">HF865_07800</name>
</gene>
<dbReference type="PANTHER" id="PTHR45453:SF1">
    <property type="entry name" value="PHOSPHATE REGULON SENSOR PROTEIN PHOR"/>
    <property type="match status" value="1"/>
</dbReference>
<dbReference type="Gene3D" id="3.30.565.10">
    <property type="entry name" value="Histidine kinase-like ATPase, C-terminal domain"/>
    <property type="match status" value="1"/>
</dbReference>
<dbReference type="Pfam" id="PF00512">
    <property type="entry name" value="HisKA"/>
    <property type="match status" value="1"/>
</dbReference>
<accession>A0A1V4FNU7</accession>
<evidence type="ECO:0000259" key="9">
    <source>
        <dbReference type="PROSITE" id="PS50109"/>
    </source>
</evidence>
<dbReference type="SUPFAM" id="SSF47384">
    <property type="entry name" value="Homodimeric domain of signal transducing histidine kinase"/>
    <property type="match status" value="1"/>
</dbReference>
<evidence type="ECO:0000256" key="6">
    <source>
        <dbReference type="ARBA" id="ARBA00022777"/>
    </source>
</evidence>
<dbReference type="PANTHER" id="PTHR45453">
    <property type="entry name" value="PHOSPHATE REGULON SENSOR PROTEIN PHOR"/>
    <property type="match status" value="1"/>
</dbReference>
<comment type="caution">
    <text evidence="11">The sequence shown here is derived from an EMBL/GenBank/DDBJ whole genome shotgun (WGS) entry which is preliminary data.</text>
</comment>
<dbReference type="SUPFAM" id="SSF55874">
    <property type="entry name" value="ATPase domain of HSP90 chaperone/DNA topoisomerase II/histidine kinase"/>
    <property type="match status" value="1"/>
</dbReference>
<dbReference type="GO" id="GO:0004721">
    <property type="term" value="F:phosphoprotein phosphatase activity"/>
    <property type="evidence" value="ECO:0007669"/>
    <property type="project" value="TreeGrafter"/>
</dbReference>
<comment type="catalytic activity">
    <reaction evidence="1">
        <text>ATP + protein L-histidine = ADP + protein N-phospho-L-histidine.</text>
        <dbReference type="EC" id="2.7.13.3"/>
    </reaction>
</comment>
<protein>
    <recommendedName>
        <fullName evidence="3">histidine kinase</fullName>
        <ecNumber evidence="3">2.7.13.3</ecNumber>
    </recommendedName>
</protein>
<dbReference type="InterPro" id="IPR005467">
    <property type="entry name" value="His_kinase_dom"/>
</dbReference>
<dbReference type="PROSITE" id="PS50109">
    <property type="entry name" value="HIS_KIN"/>
    <property type="match status" value="1"/>
</dbReference>
<dbReference type="Pfam" id="PF02518">
    <property type="entry name" value="HATPase_c"/>
    <property type="match status" value="1"/>
</dbReference>
<dbReference type="InterPro" id="IPR050351">
    <property type="entry name" value="BphY/WalK/GraS-like"/>
</dbReference>
<proteinExistence type="predicted"/>
<dbReference type="CDD" id="cd00082">
    <property type="entry name" value="HisKA"/>
    <property type="match status" value="1"/>
</dbReference>
<evidence type="ECO:0000256" key="3">
    <source>
        <dbReference type="ARBA" id="ARBA00012438"/>
    </source>
</evidence>
<organism evidence="11 12">
    <name type="scientific">Limosilactobacillus reuteri</name>
    <name type="common">Lactobacillus reuteri</name>
    <dbReference type="NCBI Taxonomy" id="1598"/>
    <lineage>
        <taxon>Bacteria</taxon>
        <taxon>Bacillati</taxon>
        <taxon>Bacillota</taxon>
        <taxon>Bacilli</taxon>
        <taxon>Lactobacillales</taxon>
        <taxon>Lactobacillaceae</taxon>
        <taxon>Limosilactobacillus</taxon>
    </lineage>
</organism>
<dbReference type="GO" id="GO:0000155">
    <property type="term" value="F:phosphorelay sensor kinase activity"/>
    <property type="evidence" value="ECO:0007669"/>
    <property type="project" value="InterPro"/>
</dbReference>
<dbReference type="GO" id="GO:0005886">
    <property type="term" value="C:plasma membrane"/>
    <property type="evidence" value="ECO:0007669"/>
    <property type="project" value="TreeGrafter"/>
</dbReference>
<feature type="transmembrane region" description="Helical" evidence="8">
    <location>
        <begin position="15"/>
        <end position="40"/>
    </location>
</feature>
<dbReference type="EMBL" id="MWVS01000006">
    <property type="protein sequence ID" value="OPG89371.1"/>
    <property type="molecule type" value="Genomic_DNA"/>
</dbReference>
<dbReference type="SMART" id="SM00387">
    <property type="entry name" value="HATPase_c"/>
    <property type="match status" value="1"/>
</dbReference>
<keyword evidence="7" id="KW-0902">Two-component regulatory system</keyword>
<name>A0A1V4FNU7_LIMRT</name>
<feature type="domain" description="Histidine kinase" evidence="9">
    <location>
        <begin position="207"/>
        <end position="420"/>
    </location>
</feature>
<evidence type="ECO:0000256" key="8">
    <source>
        <dbReference type="SAM" id="Phobius"/>
    </source>
</evidence>
<evidence type="ECO:0000313" key="11">
    <source>
        <dbReference type="EMBL" id="OPG89371.1"/>
    </source>
</evidence>
<keyword evidence="8" id="KW-1133">Transmembrane helix</keyword>
<dbReference type="Gene3D" id="1.10.287.130">
    <property type="match status" value="1"/>
</dbReference>
<dbReference type="InterPro" id="IPR003661">
    <property type="entry name" value="HisK_dim/P_dom"/>
</dbReference>
<evidence type="ECO:0000256" key="1">
    <source>
        <dbReference type="ARBA" id="ARBA00000085"/>
    </source>
</evidence>
<feature type="transmembrane region" description="Helical" evidence="8">
    <location>
        <begin position="164"/>
        <end position="186"/>
    </location>
</feature>
<keyword evidence="8" id="KW-0812">Transmembrane</keyword>
<evidence type="ECO:0000256" key="5">
    <source>
        <dbReference type="ARBA" id="ARBA00022679"/>
    </source>
</evidence>
<dbReference type="EMBL" id="JABAFN010000031">
    <property type="protein sequence ID" value="NME22596.1"/>
    <property type="molecule type" value="Genomic_DNA"/>
</dbReference>
<evidence type="ECO:0000256" key="2">
    <source>
        <dbReference type="ARBA" id="ARBA00004370"/>
    </source>
</evidence>
<keyword evidence="6 11" id="KW-0418">Kinase</keyword>
<dbReference type="SMART" id="SM00388">
    <property type="entry name" value="HisKA"/>
    <property type="match status" value="1"/>
</dbReference>
<reference evidence="10 13" key="2">
    <citation type="submission" date="2020-04" db="EMBL/GenBank/DDBJ databases">
        <authorList>
            <person name="Hitch T.C.A."/>
            <person name="Wylensek D."/>
            <person name="Clavel T."/>
        </authorList>
    </citation>
    <scope>NUCLEOTIDE SEQUENCE [LARGE SCALE GENOMIC DNA]</scope>
    <source>
        <strain evidence="10 13">WCA-386-APC-4I</strain>
    </source>
</reference>
<keyword evidence="5" id="KW-0808">Transferase</keyword>
<reference evidence="11 12" key="1">
    <citation type="submission" date="2017-03" db="EMBL/GenBank/DDBJ databases">
        <title>Antibiotic resistance of probiotic microorganisms.</title>
        <authorList>
            <person name="Sanudo A.I."/>
            <person name="Olivares M."/>
            <person name="Banuelos O."/>
        </authorList>
    </citation>
    <scope>NUCLEOTIDE SEQUENCE [LARGE SCALE GENOMIC DNA]</scope>
    <source>
        <strain evidence="11 12">CECT8605</strain>
    </source>
</reference>
<dbReference type="InterPro" id="IPR036890">
    <property type="entry name" value="HATPase_C_sf"/>
</dbReference>
<evidence type="ECO:0000256" key="7">
    <source>
        <dbReference type="ARBA" id="ARBA00023012"/>
    </source>
</evidence>
<keyword evidence="4" id="KW-0597">Phosphoprotein</keyword>
<evidence type="ECO:0000313" key="10">
    <source>
        <dbReference type="EMBL" id="NME22596.1"/>
    </source>
</evidence>
<dbReference type="InterPro" id="IPR036097">
    <property type="entry name" value="HisK_dim/P_sf"/>
</dbReference>
<dbReference type="Proteomes" id="UP000587270">
    <property type="component" value="Unassembled WGS sequence"/>
</dbReference>
<dbReference type="AlphaFoldDB" id="A0A1V4FNU7"/>